<keyword evidence="2" id="KW-0418">Kinase</keyword>
<proteinExistence type="predicted"/>
<protein>
    <submittedName>
        <fullName evidence="2">Carbohydrate kinase family protein</fullName>
    </submittedName>
</protein>
<evidence type="ECO:0000313" key="2">
    <source>
        <dbReference type="EMBL" id="MDF0750160.1"/>
    </source>
</evidence>
<accession>A0ABT5YAQ3</accession>
<evidence type="ECO:0000313" key="3">
    <source>
        <dbReference type="Proteomes" id="UP001143391"/>
    </source>
</evidence>
<dbReference type="EMBL" id="JANCMW010000003">
    <property type="protein sequence ID" value="MDF0750160.1"/>
    <property type="molecule type" value="Genomic_DNA"/>
</dbReference>
<comment type="caution">
    <text evidence="2">The sequence shown here is derived from an EMBL/GenBank/DDBJ whole genome shotgun (WGS) entry which is preliminary data.</text>
</comment>
<keyword evidence="2" id="KW-0808">Transferase</keyword>
<dbReference type="Proteomes" id="UP001143391">
    <property type="component" value="Unassembled WGS sequence"/>
</dbReference>
<dbReference type="InterPro" id="IPR011611">
    <property type="entry name" value="PfkB_dom"/>
</dbReference>
<dbReference type="RefSeq" id="WP_275705680.1">
    <property type="nucleotide sequence ID" value="NZ_JANCMW010000003.1"/>
</dbReference>
<sequence>MLGINVRLNPRPTDIAFAYFHPLSRPNIQPDPNEITPQPPLQVSGEAVLRFGFLEGDAVVDAHRAVYDPQTWRTPVPFHKNGSVARELAIVLNELELRSATGIEDLNLAALYLMENQDASVVVAKRGVRGAMVFERGYEAAHIPAYRSSRVFKIGTGDVFSAIFAHCWAEKRLPAKKAANEASRSVAAYCGSGQLPLEDDELRDLVPLKSSDLGVVALEGSVGTIGQRYTMEEARFLLRELGVDVTCQVLGARSREPAASVLILADGLREGVAELAQAAKASGASVVVLREECSYPACLSSIEADIVVTDDFVSALYFAAWATVNGPGIESK</sequence>
<gene>
    <name evidence="2" type="ORF">NLU14_07930</name>
</gene>
<keyword evidence="3" id="KW-1185">Reference proteome</keyword>
<feature type="domain" description="Carbohydrate kinase PfkB" evidence="1">
    <location>
        <begin position="90"/>
        <end position="183"/>
    </location>
</feature>
<dbReference type="Pfam" id="PF00294">
    <property type="entry name" value="PfkB"/>
    <property type="match status" value="1"/>
</dbReference>
<dbReference type="GO" id="GO:0016301">
    <property type="term" value="F:kinase activity"/>
    <property type="evidence" value="ECO:0007669"/>
    <property type="project" value="UniProtKB-KW"/>
</dbReference>
<organism evidence="2 3">
    <name type="scientific">Marinobacter iranensis</name>
    <dbReference type="NCBI Taxonomy" id="2962607"/>
    <lineage>
        <taxon>Bacteria</taxon>
        <taxon>Pseudomonadati</taxon>
        <taxon>Pseudomonadota</taxon>
        <taxon>Gammaproteobacteria</taxon>
        <taxon>Pseudomonadales</taxon>
        <taxon>Marinobacteraceae</taxon>
        <taxon>Marinobacter</taxon>
    </lineage>
</organism>
<name>A0ABT5YAQ3_9GAMM</name>
<dbReference type="InterPro" id="IPR029056">
    <property type="entry name" value="Ribokinase-like"/>
</dbReference>
<evidence type="ECO:0000259" key="1">
    <source>
        <dbReference type="Pfam" id="PF00294"/>
    </source>
</evidence>
<reference evidence="2" key="1">
    <citation type="submission" date="2022-07" db="EMBL/GenBank/DDBJ databases">
        <title>Marinobacter iranensis a new bacterium isolate from a hipersaline lake in Iran.</title>
        <authorList>
            <person name="Mohammad A.M.A."/>
            <person name="Cristina S.-P."/>
            <person name="Antonio V."/>
        </authorList>
    </citation>
    <scope>NUCLEOTIDE SEQUENCE</scope>
    <source>
        <strain evidence="2">71-i</strain>
    </source>
</reference>
<dbReference type="SUPFAM" id="SSF53613">
    <property type="entry name" value="Ribokinase-like"/>
    <property type="match status" value="1"/>
</dbReference>
<dbReference type="Gene3D" id="3.40.1190.20">
    <property type="match status" value="1"/>
</dbReference>